<keyword evidence="3" id="KW-0963">Cytoplasm</keyword>
<dbReference type="GO" id="GO:0003677">
    <property type="term" value="F:DNA binding"/>
    <property type="evidence" value="ECO:0007669"/>
    <property type="project" value="UniProtKB-KW"/>
</dbReference>
<keyword evidence="4" id="KW-0805">Transcription regulation</keyword>
<evidence type="ECO:0000259" key="9">
    <source>
        <dbReference type="PROSITE" id="PS51857"/>
    </source>
</evidence>
<dbReference type="PANTHER" id="PTHR46565">
    <property type="entry name" value="COLD SHOCK DOMAIN PROTEIN 2"/>
    <property type="match status" value="1"/>
</dbReference>
<dbReference type="InterPro" id="IPR002059">
    <property type="entry name" value="CSP_DNA-bd"/>
</dbReference>
<dbReference type="OrthoDB" id="9800919at2"/>
<evidence type="ECO:0000256" key="7">
    <source>
        <dbReference type="ARBA" id="ARBA00023163"/>
    </source>
</evidence>
<keyword evidence="6" id="KW-0010">Activator</keyword>
<dbReference type="PANTHER" id="PTHR46565:SF20">
    <property type="entry name" value="COLD SHOCK DOMAIN-CONTAINING PROTEIN 4"/>
    <property type="match status" value="1"/>
</dbReference>
<dbReference type="InterPro" id="IPR019844">
    <property type="entry name" value="CSD_CS"/>
</dbReference>
<dbReference type="AlphaFoldDB" id="A0A1W6ZDR4"/>
<dbReference type="KEGG" id="bgm:CAL15_14650"/>
<dbReference type="PROSITE" id="PS51857">
    <property type="entry name" value="CSD_2"/>
    <property type="match status" value="1"/>
</dbReference>
<dbReference type="InterPro" id="IPR012156">
    <property type="entry name" value="Cold_shock_CspA"/>
</dbReference>
<comment type="subcellular location">
    <subcellularLocation>
        <location evidence="1 8">Cytoplasm</location>
    </subcellularLocation>
</comment>
<evidence type="ECO:0000256" key="1">
    <source>
        <dbReference type="ARBA" id="ARBA00004496"/>
    </source>
</evidence>
<dbReference type="Pfam" id="PF00313">
    <property type="entry name" value="CSD"/>
    <property type="match status" value="1"/>
</dbReference>
<dbReference type="FunFam" id="2.40.50.140:FF:000006">
    <property type="entry name" value="Cold shock protein CspC"/>
    <property type="match status" value="1"/>
</dbReference>
<protein>
    <recommendedName>
        <fullName evidence="2">Cold shock-like protein CspA</fullName>
    </recommendedName>
</protein>
<keyword evidence="5" id="KW-0238">DNA-binding</keyword>
<dbReference type="InterPro" id="IPR011129">
    <property type="entry name" value="CSD"/>
</dbReference>
<keyword evidence="11" id="KW-1185">Reference proteome</keyword>
<dbReference type="PRINTS" id="PR00050">
    <property type="entry name" value="COLDSHOCK"/>
</dbReference>
<evidence type="ECO:0000313" key="10">
    <source>
        <dbReference type="EMBL" id="ARP95516.1"/>
    </source>
</evidence>
<dbReference type="CDD" id="cd04458">
    <property type="entry name" value="CSP_CDS"/>
    <property type="match status" value="1"/>
</dbReference>
<dbReference type="STRING" id="463040.CAL15_14650"/>
<proteinExistence type="predicted"/>
<evidence type="ECO:0000256" key="2">
    <source>
        <dbReference type="ARBA" id="ARBA00022332"/>
    </source>
</evidence>
<evidence type="ECO:0000256" key="5">
    <source>
        <dbReference type="ARBA" id="ARBA00023125"/>
    </source>
</evidence>
<evidence type="ECO:0000256" key="3">
    <source>
        <dbReference type="ARBA" id="ARBA00022490"/>
    </source>
</evidence>
<keyword evidence="7" id="KW-0804">Transcription</keyword>
<dbReference type="PIRSF" id="PIRSF002599">
    <property type="entry name" value="Cold_shock_A"/>
    <property type="match status" value="1"/>
</dbReference>
<accession>A0A1W6ZDR4</accession>
<evidence type="ECO:0000256" key="4">
    <source>
        <dbReference type="ARBA" id="ARBA00023015"/>
    </source>
</evidence>
<dbReference type="EMBL" id="CP021111">
    <property type="protein sequence ID" value="ARP95516.1"/>
    <property type="molecule type" value="Genomic_DNA"/>
</dbReference>
<dbReference type="SMART" id="SM00357">
    <property type="entry name" value="CSP"/>
    <property type="match status" value="1"/>
</dbReference>
<evidence type="ECO:0000256" key="6">
    <source>
        <dbReference type="ARBA" id="ARBA00023159"/>
    </source>
</evidence>
<dbReference type="Proteomes" id="UP000194161">
    <property type="component" value="Chromosome"/>
</dbReference>
<dbReference type="PROSITE" id="PS00352">
    <property type="entry name" value="CSD_1"/>
    <property type="match status" value="1"/>
</dbReference>
<feature type="domain" description="CSD" evidence="9">
    <location>
        <begin position="15"/>
        <end position="80"/>
    </location>
</feature>
<gene>
    <name evidence="10" type="ORF">CAL15_14650</name>
</gene>
<organism evidence="10 11">
    <name type="scientific">Bordetella genomosp. 13</name>
    <dbReference type="NCBI Taxonomy" id="463040"/>
    <lineage>
        <taxon>Bacteria</taxon>
        <taxon>Pseudomonadati</taxon>
        <taxon>Pseudomonadota</taxon>
        <taxon>Betaproteobacteria</taxon>
        <taxon>Burkholderiales</taxon>
        <taxon>Alcaligenaceae</taxon>
        <taxon>Bordetella</taxon>
    </lineage>
</organism>
<name>A0A1W6ZDR4_9BORD</name>
<dbReference type="InterPro" id="IPR012340">
    <property type="entry name" value="NA-bd_OB-fold"/>
</dbReference>
<reference evidence="10 11" key="1">
    <citation type="submission" date="2017-05" db="EMBL/GenBank/DDBJ databases">
        <title>Complete and WGS of Bordetella genogroups.</title>
        <authorList>
            <person name="Spilker T."/>
            <person name="LiPuma J."/>
        </authorList>
    </citation>
    <scope>NUCLEOTIDE SEQUENCE [LARGE SCALE GENOMIC DNA]</scope>
    <source>
        <strain evidence="10 11">AU7206</strain>
    </source>
</reference>
<dbReference type="Gene3D" id="2.40.50.140">
    <property type="entry name" value="Nucleic acid-binding proteins"/>
    <property type="match status" value="1"/>
</dbReference>
<dbReference type="GO" id="GO:0005829">
    <property type="term" value="C:cytosol"/>
    <property type="evidence" value="ECO:0007669"/>
    <property type="project" value="UniProtKB-ARBA"/>
</dbReference>
<dbReference type="RefSeq" id="WP_086079277.1">
    <property type="nucleotide sequence ID" value="NZ_CP021111.1"/>
</dbReference>
<sequence>MSDTTATTVQGDNPKSTGTVKWFNDAKGFGFITPDDGGEDLFAHFSSIQMNGFKTLKEGQKVSFEIIQGPKGKQALNITSA</sequence>
<dbReference type="SUPFAM" id="SSF50249">
    <property type="entry name" value="Nucleic acid-binding proteins"/>
    <property type="match status" value="1"/>
</dbReference>
<evidence type="ECO:0000313" key="11">
    <source>
        <dbReference type="Proteomes" id="UP000194161"/>
    </source>
</evidence>
<evidence type="ECO:0000256" key="8">
    <source>
        <dbReference type="RuleBase" id="RU000408"/>
    </source>
</evidence>